<dbReference type="Proteomes" id="UP000499080">
    <property type="component" value="Unassembled WGS sequence"/>
</dbReference>
<proteinExistence type="predicted"/>
<evidence type="ECO:0000313" key="1">
    <source>
        <dbReference type="EMBL" id="GBM67612.1"/>
    </source>
</evidence>
<dbReference type="EMBL" id="BGPR01002091">
    <property type="protein sequence ID" value="GBM67612.1"/>
    <property type="molecule type" value="Genomic_DNA"/>
</dbReference>
<accession>A0A4Y2HQS7</accession>
<evidence type="ECO:0000313" key="2">
    <source>
        <dbReference type="Proteomes" id="UP000499080"/>
    </source>
</evidence>
<organism evidence="1 2">
    <name type="scientific">Araneus ventricosus</name>
    <name type="common">Orbweaver spider</name>
    <name type="synonym">Epeira ventricosa</name>
    <dbReference type="NCBI Taxonomy" id="182803"/>
    <lineage>
        <taxon>Eukaryota</taxon>
        <taxon>Metazoa</taxon>
        <taxon>Ecdysozoa</taxon>
        <taxon>Arthropoda</taxon>
        <taxon>Chelicerata</taxon>
        <taxon>Arachnida</taxon>
        <taxon>Araneae</taxon>
        <taxon>Araneomorphae</taxon>
        <taxon>Entelegynae</taxon>
        <taxon>Araneoidea</taxon>
        <taxon>Araneidae</taxon>
        <taxon>Araneus</taxon>
    </lineage>
</organism>
<protein>
    <submittedName>
        <fullName evidence="1">Uncharacterized protein</fullName>
    </submittedName>
</protein>
<comment type="caution">
    <text evidence="1">The sequence shown here is derived from an EMBL/GenBank/DDBJ whole genome shotgun (WGS) entry which is preliminary data.</text>
</comment>
<dbReference type="AlphaFoldDB" id="A0A4Y2HQS7"/>
<gene>
    <name evidence="1" type="ORF">AVEN_44758_1</name>
</gene>
<keyword evidence="2" id="KW-1185">Reference proteome</keyword>
<sequence length="100" mass="11674">MPQTSCEQENNKRLIAHPKQMLSHRRTIGGIIKGVWLVAPRPMIGRTKPRLDGRTPCLILIDRRKNPILLCLVLKSAGLTCCLYHDFHFFHYMFMDVYDH</sequence>
<reference evidence="1 2" key="1">
    <citation type="journal article" date="2019" name="Sci. Rep.">
        <title>Orb-weaving spider Araneus ventricosus genome elucidates the spidroin gene catalogue.</title>
        <authorList>
            <person name="Kono N."/>
            <person name="Nakamura H."/>
            <person name="Ohtoshi R."/>
            <person name="Moran D.A.P."/>
            <person name="Shinohara A."/>
            <person name="Yoshida Y."/>
            <person name="Fujiwara M."/>
            <person name="Mori M."/>
            <person name="Tomita M."/>
            <person name="Arakawa K."/>
        </authorList>
    </citation>
    <scope>NUCLEOTIDE SEQUENCE [LARGE SCALE GENOMIC DNA]</scope>
</reference>
<name>A0A4Y2HQS7_ARAVE</name>